<dbReference type="EMBL" id="CACRXK020003308">
    <property type="protein sequence ID" value="CAB3998239.1"/>
    <property type="molecule type" value="Genomic_DNA"/>
</dbReference>
<dbReference type="Gene3D" id="3.10.10.10">
    <property type="entry name" value="HIV Type 1 Reverse Transcriptase, subunit A, domain 1"/>
    <property type="match status" value="1"/>
</dbReference>
<protein>
    <submittedName>
        <fullName evidence="2">Transposon Ty3-G Gag-Pol poly</fullName>
    </submittedName>
</protein>
<dbReference type="CDD" id="cd01647">
    <property type="entry name" value="RT_LTR"/>
    <property type="match status" value="1"/>
</dbReference>
<dbReference type="InterPro" id="IPR041577">
    <property type="entry name" value="RT_RNaseH_2"/>
</dbReference>
<evidence type="ECO:0000313" key="2">
    <source>
        <dbReference type="EMBL" id="CAB3998239.1"/>
    </source>
</evidence>
<dbReference type="SUPFAM" id="SSF56672">
    <property type="entry name" value="DNA/RNA polymerases"/>
    <property type="match status" value="1"/>
</dbReference>
<dbReference type="Proteomes" id="UP001152795">
    <property type="component" value="Unassembled WGS sequence"/>
</dbReference>
<dbReference type="InterPro" id="IPR041588">
    <property type="entry name" value="Integrase_H2C2"/>
</dbReference>
<dbReference type="GO" id="GO:0015074">
    <property type="term" value="P:DNA integration"/>
    <property type="evidence" value="ECO:0007669"/>
    <property type="project" value="InterPro"/>
</dbReference>
<dbReference type="SUPFAM" id="SSF53098">
    <property type="entry name" value="Ribonuclease H-like"/>
    <property type="match status" value="1"/>
</dbReference>
<dbReference type="Pfam" id="PF17921">
    <property type="entry name" value="Integrase_H2C2"/>
    <property type="match status" value="1"/>
</dbReference>
<feature type="region of interest" description="Disordered" evidence="1">
    <location>
        <begin position="23"/>
        <end position="59"/>
    </location>
</feature>
<dbReference type="Gene3D" id="3.30.70.270">
    <property type="match status" value="2"/>
</dbReference>
<dbReference type="PROSITE" id="PS50878">
    <property type="entry name" value="RT_POL"/>
    <property type="match status" value="1"/>
</dbReference>
<name>A0A6S7H624_PARCT</name>
<dbReference type="InterPro" id="IPR000477">
    <property type="entry name" value="RT_dom"/>
</dbReference>
<gene>
    <name evidence="2" type="ORF">PACLA_8A056574</name>
</gene>
<dbReference type="Pfam" id="PF17919">
    <property type="entry name" value="RT_RNaseH_2"/>
    <property type="match status" value="1"/>
</dbReference>
<dbReference type="AlphaFoldDB" id="A0A6S7H624"/>
<dbReference type="FunFam" id="1.10.340.70:FF:000003">
    <property type="entry name" value="Protein CBG25708"/>
    <property type="match status" value="1"/>
</dbReference>
<dbReference type="FunFam" id="3.30.70.270:FF:000026">
    <property type="entry name" value="Transposon Ty3-G Gag-Pol polyprotein"/>
    <property type="match status" value="1"/>
</dbReference>
<dbReference type="OrthoDB" id="775972at2759"/>
<feature type="region of interest" description="Disordered" evidence="1">
    <location>
        <begin position="957"/>
        <end position="1009"/>
    </location>
</feature>
<comment type="caution">
    <text evidence="2">The sequence shown here is derived from an EMBL/GenBank/DDBJ whole genome shotgun (WGS) entry which is preliminary data.</text>
</comment>
<evidence type="ECO:0000256" key="1">
    <source>
        <dbReference type="SAM" id="MobiDB-lite"/>
    </source>
</evidence>
<dbReference type="InterPro" id="IPR036397">
    <property type="entry name" value="RNaseH_sf"/>
</dbReference>
<dbReference type="PANTHER" id="PTHR37984">
    <property type="entry name" value="PROTEIN CBG26694"/>
    <property type="match status" value="1"/>
</dbReference>
<dbReference type="InterPro" id="IPR050951">
    <property type="entry name" value="Retrovirus_Pol_polyprotein"/>
</dbReference>
<dbReference type="InterPro" id="IPR043502">
    <property type="entry name" value="DNA/RNA_pol_sf"/>
</dbReference>
<reference evidence="2" key="1">
    <citation type="submission" date="2020-04" db="EMBL/GenBank/DDBJ databases">
        <authorList>
            <person name="Alioto T."/>
            <person name="Alioto T."/>
            <person name="Gomez Garrido J."/>
        </authorList>
    </citation>
    <scope>NUCLEOTIDE SEQUENCE</scope>
    <source>
        <strain evidence="2">A484AB</strain>
    </source>
</reference>
<dbReference type="PANTHER" id="PTHR37984:SF9">
    <property type="entry name" value="INTEGRASE CATALYTIC DOMAIN-CONTAINING PROTEIN"/>
    <property type="match status" value="1"/>
</dbReference>
<dbReference type="Gene3D" id="3.30.420.10">
    <property type="entry name" value="Ribonuclease H-like superfamily/Ribonuclease H"/>
    <property type="match status" value="1"/>
</dbReference>
<dbReference type="Pfam" id="PF00665">
    <property type="entry name" value="rve"/>
    <property type="match status" value="1"/>
</dbReference>
<dbReference type="CDD" id="cd09274">
    <property type="entry name" value="RNase_HI_RT_Ty3"/>
    <property type="match status" value="1"/>
</dbReference>
<dbReference type="InterPro" id="IPR001584">
    <property type="entry name" value="Integrase_cat-core"/>
</dbReference>
<proteinExistence type="predicted"/>
<sequence length="1022" mass="115912">MQDEKLTLDKAVKEAKSSELVKHHHIILQGDGEDGKINRLRKTKGQNKPKPPENSKGEQILKPYQAGKSQCYRCGKSPVHKRDACEDFTWQDIYVIGNLKEPLLGRPAIDALNLMQKVETIQADESSVIEDEVKSTYPNLFKGLGELDGDFSIKLKPDSTPFALMTPRRVAIPLLNKVKAELARMKNLGVISKVDVPTEWCAGMVIVPKPDGNIRICVDLTKLNENVLRETYPLPKIDNLLAQISESKIFTKLDCNSGFWQEKLDEQSRLLTTFITPFGRFCFNRMPFGIKTAPEHYQKKMNEILEGLDGQVCIIDDILIHGKTQKEHDTRLRAVLKKLDESGATLNPEKCEFAKKEVKFAGCILKEEGIKSDPDKIEAIRDMDAPQNVGDVRRFLGMVNQLGKFINHLAEKTKPIRDLLSKNNQFLWGPAQQEAFEKLKVELSSTPVLAYYDPSKKTILSADASSYGLGAVLLQEQENGERKPIAYASRSMTSTEQHNSEKEALATTWACEKFNDYILGKDILIETDHKPLVPLFGTKLLDQLPPRIQRFKVRLMKYSFHVNHIPGKVSVTADTLSRAPMRKPPTKVDKRLTEDLSLYVANIFESLPASERKLEEIRLHQQDDEVCRKLSEFCTEGWPDRTKLNSTLLAYWPERGNITVQRGILMKDTRLVIPSSLRLDTLDKIHAGHQGIRKCRERARESVWWPGLSKQIEDMVTTCPTCCKHRQNHAEPMIASPLPERPWQKIATDLFHHNGKDYVIAVDYYSRFFEVAPLKNTTSENVVNHLKSFFCRHGIPEIVMSDNGPQFSAATFSKFADEWGFTHLTSSPYYPQSNGEAERAVKTAKSLFVKSEDPYLALLSYRTTPLQNGHTPAELLMGRKLRSTLPLSPEKLKPMLLDAEQLRKNEQTYKRQQTQGYNKRHRATCLSDLSPGETVWLPEMSSPAVVVSKSPEPRSYIVQTEKGTVRRNRRQVVPSPKEPVMRESQPTNESTSENISCPNSTSDNVVRTRSGRVVVPPNRLNL</sequence>
<dbReference type="InterPro" id="IPR012337">
    <property type="entry name" value="RNaseH-like_sf"/>
</dbReference>
<dbReference type="Gene3D" id="1.10.340.70">
    <property type="match status" value="1"/>
</dbReference>
<dbReference type="FunFam" id="3.30.420.10:FF:000063">
    <property type="entry name" value="Retrovirus-related Pol polyprotein from transposon 297-like Protein"/>
    <property type="match status" value="1"/>
</dbReference>
<feature type="compositionally biased region" description="Basic residues" evidence="1">
    <location>
        <begin position="38"/>
        <end position="47"/>
    </location>
</feature>
<feature type="compositionally biased region" description="Polar residues" evidence="1">
    <location>
        <begin position="984"/>
        <end position="1007"/>
    </location>
</feature>
<dbReference type="PROSITE" id="PS50994">
    <property type="entry name" value="INTEGRASE"/>
    <property type="match status" value="1"/>
</dbReference>
<accession>A0A6S7H624</accession>
<organism evidence="2 3">
    <name type="scientific">Paramuricea clavata</name>
    <name type="common">Red gorgonian</name>
    <name type="synonym">Violescent sea-whip</name>
    <dbReference type="NCBI Taxonomy" id="317549"/>
    <lineage>
        <taxon>Eukaryota</taxon>
        <taxon>Metazoa</taxon>
        <taxon>Cnidaria</taxon>
        <taxon>Anthozoa</taxon>
        <taxon>Octocorallia</taxon>
        <taxon>Malacalcyonacea</taxon>
        <taxon>Plexauridae</taxon>
        <taxon>Paramuricea</taxon>
    </lineage>
</organism>
<keyword evidence="3" id="KW-1185">Reference proteome</keyword>
<dbReference type="Pfam" id="PF00078">
    <property type="entry name" value="RVT_1"/>
    <property type="match status" value="1"/>
</dbReference>
<evidence type="ECO:0000313" key="3">
    <source>
        <dbReference type="Proteomes" id="UP001152795"/>
    </source>
</evidence>
<dbReference type="GO" id="GO:0003676">
    <property type="term" value="F:nucleic acid binding"/>
    <property type="evidence" value="ECO:0007669"/>
    <property type="project" value="InterPro"/>
</dbReference>
<dbReference type="InterPro" id="IPR043128">
    <property type="entry name" value="Rev_trsase/Diguanyl_cyclase"/>
</dbReference>